<gene>
    <name evidence="3" type="ordered locus">Bache_2662</name>
</gene>
<evidence type="ECO:0000259" key="2">
    <source>
        <dbReference type="Pfam" id="PF14905"/>
    </source>
</evidence>
<dbReference type="KEGG" id="bhl:Bache_2662"/>
<dbReference type="SUPFAM" id="SSF49464">
    <property type="entry name" value="Carboxypeptidase regulatory domain-like"/>
    <property type="match status" value="1"/>
</dbReference>
<accession>E6SWF2</accession>
<feature type="chain" id="PRO_5003211185" description="Outer membrane protein beta-barrel domain-containing protein" evidence="1">
    <location>
        <begin position="19"/>
        <end position="770"/>
    </location>
</feature>
<dbReference type="InterPro" id="IPR008969">
    <property type="entry name" value="CarboxyPept-like_regulatory"/>
</dbReference>
<evidence type="ECO:0000313" key="3">
    <source>
        <dbReference type="EMBL" id="ADV44613.1"/>
    </source>
</evidence>
<evidence type="ECO:0000256" key="1">
    <source>
        <dbReference type="SAM" id="SignalP"/>
    </source>
</evidence>
<dbReference type="AlphaFoldDB" id="E6SWF2"/>
<sequence length="770" mass="87554">MKYLIACISLLLVSYSQAREIKGTVVDSQKNVIVGTSIVLQTPDSIFVDACITDAEGHFSFKKEMDNYRLIIQHISYQTRLLSVTDGLLPSPIVLEEKSENLKEVVVKASRPIVRVNGSGGLVYNAKQIIQDRPVTNALDILDEVPGIIKENDSYSVAGANNTSIIINGRRSSMSVDELKSLLATTSAYQIKSVEVNYNTPEQYGVRGASINVVMEKKRSDKLKTSGDVYTTGYLGRKYYQALGGHIDLIQKRWSFDLSCGIATTDKLNKGFTDTYHNISDKVYHITEPLSYLTDLSGQRVTGRFCYDFKNKDALSLFYDIKHTDRKIMTEAPLFFDGTEVSKNNSTIKGDEYMHIANIEYRHRNFSIGGDFVFFDYDTKQDLMEKGTSTDNHLLSDNVQKVKKSSIYLNNSNKVGIGTISYGMDVSYSVSNSTFSNEWASGNLDNYDNHSEQTEESANAFINWSQKSGKKVSLSAGVTVQYFYARMKNKSGSYTMWNQFNIFPTINFRYNITKSRSLLFTLSTERTYPRYYYTSEAKRYENSYKVAVGNPDLKPTSSYEIHLNHVWKSRYIAGVYASFSPDDILDCCYMEPDKLQMSTLRFNVDYTNRYGIIGVIPYSWSGAFNTQLNMDFFYSNQKGQMKEISFNAKKITGVISLNNNFTLNKSKTLALQLGGVYRLPQSFYINRIEGFGYATGGLSWKPKNSGWSVILKATDLFNTNKFRVAYHYQPQNIKMETDKDFRQVSLNVRYVFNSFKQKKMRVVDTSRIGL</sequence>
<dbReference type="STRING" id="693979.Bache_2662"/>
<proteinExistence type="predicted"/>
<dbReference type="OrthoDB" id="910296at2"/>
<dbReference type="Pfam" id="PF14905">
    <property type="entry name" value="OMP_b-brl_3"/>
    <property type="match status" value="1"/>
</dbReference>
<organism evidence="3 4">
    <name type="scientific">Bacteroides helcogenes (strain ATCC 35417 / DSM 20613 / JCM 6297 / CCUG 15421 / P 36-108)</name>
    <dbReference type="NCBI Taxonomy" id="693979"/>
    <lineage>
        <taxon>Bacteria</taxon>
        <taxon>Pseudomonadati</taxon>
        <taxon>Bacteroidota</taxon>
        <taxon>Bacteroidia</taxon>
        <taxon>Bacteroidales</taxon>
        <taxon>Bacteroidaceae</taxon>
        <taxon>Bacteroides</taxon>
    </lineage>
</organism>
<dbReference type="Proteomes" id="UP000008630">
    <property type="component" value="Chromosome"/>
</dbReference>
<keyword evidence="4" id="KW-1185">Reference proteome</keyword>
<evidence type="ECO:0000313" key="4">
    <source>
        <dbReference type="Proteomes" id="UP000008630"/>
    </source>
</evidence>
<dbReference type="eggNOG" id="COG4771">
    <property type="taxonomic scope" value="Bacteria"/>
</dbReference>
<reference key="1">
    <citation type="submission" date="2010-11" db="EMBL/GenBank/DDBJ databases">
        <title>The complete genome of Bacteroides helcogenes P 36-108.</title>
        <authorList>
            <consortium name="US DOE Joint Genome Institute (JGI-PGF)"/>
            <person name="Lucas S."/>
            <person name="Copeland A."/>
            <person name="Lapidus A."/>
            <person name="Bruce D."/>
            <person name="Goodwin L."/>
            <person name="Pitluck S."/>
            <person name="Kyrpides N."/>
            <person name="Mavromatis K."/>
            <person name="Ivanova N."/>
            <person name="Zeytun A."/>
            <person name="Brettin T."/>
            <person name="Detter J.C."/>
            <person name="Tapia R."/>
            <person name="Han C."/>
            <person name="Land M."/>
            <person name="Hauser L."/>
            <person name="Markowitz V."/>
            <person name="Cheng J.-F."/>
            <person name="Hugenholtz P."/>
            <person name="Woyke T."/>
            <person name="Wu D."/>
            <person name="Gronow S."/>
            <person name="Wellnitz S."/>
            <person name="Brambilla E."/>
            <person name="Klenk H.-P."/>
            <person name="Eisen J.A."/>
        </authorList>
    </citation>
    <scope>NUCLEOTIDE SEQUENCE</scope>
    <source>
        <strain>P 36-108</strain>
    </source>
</reference>
<dbReference type="PATRIC" id="fig|693979.3.peg.2787"/>
<dbReference type="Pfam" id="PF13715">
    <property type="entry name" value="CarbopepD_reg_2"/>
    <property type="match status" value="1"/>
</dbReference>
<name>E6SWF2_BACT6</name>
<dbReference type="HOGENOM" id="CLU_017617_2_0_10"/>
<dbReference type="SUPFAM" id="SSF56935">
    <property type="entry name" value="Porins"/>
    <property type="match status" value="1"/>
</dbReference>
<reference evidence="3 4" key="2">
    <citation type="journal article" date="2011" name="Stand. Genomic Sci.">
        <title>Complete genome sequence of Bacteroides helcogenes type strain (P 36-108).</title>
        <authorList>
            <person name="Pati A."/>
            <person name="Gronow S."/>
            <person name="Zeytun A."/>
            <person name="Lapidus A."/>
            <person name="Nolan M."/>
            <person name="Hammon N."/>
            <person name="Deshpande S."/>
            <person name="Cheng J.F."/>
            <person name="Tapia R."/>
            <person name="Han C."/>
            <person name="Goodwin L."/>
            <person name="Pitluck S."/>
            <person name="Liolios K."/>
            <person name="Pagani I."/>
            <person name="Ivanova N."/>
            <person name="Mavromatis K."/>
            <person name="Chen A."/>
            <person name="Palaniappan K."/>
            <person name="Land M."/>
            <person name="Hauser L."/>
            <person name="Chang Y.J."/>
            <person name="Jeffries C.D."/>
            <person name="Detter J.C."/>
            <person name="Brambilla E."/>
            <person name="Rohde M."/>
            <person name="Goker M."/>
            <person name="Woyke T."/>
            <person name="Bristow J."/>
            <person name="Eisen J.A."/>
            <person name="Markowitz V."/>
            <person name="Hugenholtz P."/>
            <person name="Kyrpides N.C."/>
            <person name="Klenk H.P."/>
            <person name="Lucas S."/>
        </authorList>
    </citation>
    <scope>NUCLEOTIDE SEQUENCE [LARGE SCALE GENOMIC DNA]</scope>
    <source>
        <strain evidence="4">ATCC 35417 / DSM 20613 / JCM 6297 / CCUG 15421 / P 36-108</strain>
    </source>
</reference>
<keyword evidence="1" id="KW-0732">Signal</keyword>
<protein>
    <recommendedName>
        <fullName evidence="2">Outer membrane protein beta-barrel domain-containing protein</fullName>
    </recommendedName>
</protein>
<feature type="domain" description="Outer membrane protein beta-barrel" evidence="2">
    <location>
        <begin position="364"/>
        <end position="750"/>
    </location>
</feature>
<dbReference type="EMBL" id="CP002352">
    <property type="protein sequence ID" value="ADV44613.1"/>
    <property type="molecule type" value="Genomic_DNA"/>
</dbReference>
<dbReference type="RefSeq" id="WP_013548200.1">
    <property type="nucleotide sequence ID" value="NC_014933.1"/>
</dbReference>
<feature type="signal peptide" evidence="1">
    <location>
        <begin position="1"/>
        <end position="18"/>
    </location>
</feature>
<dbReference type="InterPro" id="IPR041700">
    <property type="entry name" value="OMP_b-brl_3"/>
</dbReference>